<evidence type="ECO:0000256" key="4">
    <source>
        <dbReference type="ARBA" id="ARBA00022989"/>
    </source>
</evidence>
<dbReference type="RefSeq" id="WP_197643750.1">
    <property type="nucleotide sequence ID" value="NZ_JAEACP010000010.1"/>
</dbReference>
<dbReference type="PANTHER" id="PTHR30482:SF10">
    <property type="entry name" value="HIGH-AFFINITY BRANCHED-CHAIN AMINO ACID TRANSPORT PROTEIN BRAE"/>
    <property type="match status" value="1"/>
</dbReference>
<accession>A0ABV7E323</accession>
<dbReference type="Proteomes" id="UP001595445">
    <property type="component" value="Unassembled WGS sequence"/>
</dbReference>
<organism evidence="7 8">
    <name type="scientific">Tabrizicola soli</name>
    <dbReference type="NCBI Taxonomy" id="2185115"/>
    <lineage>
        <taxon>Bacteria</taxon>
        <taxon>Pseudomonadati</taxon>
        <taxon>Pseudomonadota</taxon>
        <taxon>Alphaproteobacteria</taxon>
        <taxon>Rhodobacterales</taxon>
        <taxon>Paracoccaceae</taxon>
        <taxon>Tabrizicola</taxon>
    </lineage>
</organism>
<reference evidence="8" key="1">
    <citation type="journal article" date="2019" name="Int. J. Syst. Evol. Microbiol.">
        <title>The Global Catalogue of Microorganisms (GCM) 10K type strain sequencing project: providing services to taxonomists for standard genome sequencing and annotation.</title>
        <authorList>
            <consortium name="The Broad Institute Genomics Platform"/>
            <consortium name="The Broad Institute Genome Sequencing Center for Infectious Disease"/>
            <person name="Wu L."/>
            <person name="Ma J."/>
        </authorList>
    </citation>
    <scope>NUCLEOTIDE SEQUENCE [LARGE SCALE GENOMIC DNA]</scope>
    <source>
        <strain evidence="8">KCTC 62102</strain>
    </source>
</reference>
<gene>
    <name evidence="7" type="ORF">ACFOD6_21850</name>
</gene>
<dbReference type="CDD" id="cd06581">
    <property type="entry name" value="TM_PBP1_LivM_like"/>
    <property type="match status" value="1"/>
</dbReference>
<dbReference type="InterPro" id="IPR043428">
    <property type="entry name" value="LivM-like"/>
</dbReference>
<feature type="transmembrane region" description="Helical" evidence="6">
    <location>
        <begin position="364"/>
        <end position="383"/>
    </location>
</feature>
<sequence>MANHELSLAQPRPATGPDLAIVAGVQLGGAALLGAFLLGEKTAVVVALLAVMGAIFALLQLRPGLEERIVSAFRAQRRPALALGVGIVLAYPFFMQGSSYALHLLVIALLYSVLALALNFQLGSANIPNFATGASYGIGAYTSALLALNFGVSFWLTLPVAAVVATIFGFLLGFPSMRTRESYLALVTIAFGIVVHQLLNNFSWTGGPNGLVGIPAPTIFGHSFAQPIEVLGFRLPSQANFYYLSAALVALSILSAKRLHDSRVGLAWNALRADPLAARCQGIDVVWYKMLAFGVDAFLAAFAGTIYAFYVSYISPDNFTFLVSVTIMTMVIVGGMDNTLGVILGAFLLTLLPEKLRIFADYRLLFVGVIVILFLILRPQGLFPQRPRHYGGPQ</sequence>
<feature type="transmembrane region" description="Helical" evidence="6">
    <location>
        <begin position="291"/>
        <end position="313"/>
    </location>
</feature>
<feature type="transmembrane region" description="Helical" evidence="6">
    <location>
        <begin position="77"/>
        <end position="94"/>
    </location>
</feature>
<keyword evidence="5 6" id="KW-0472">Membrane</keyword>
<protein>
    <submittedName>
        <fullName evidence="7">Branched-chain amino acid ABC transporter permease</fullName>
    </submittedName>
</protein>
<feature type="transmembrane region" description="Helical" evidence="6">
    <location>
        <begin position="154"/>
        <end position="175"/>
    </location>
</feature>
<dbReference type="PANTHER" id="PTHR30482">
    <property type="entry name" value="HIGH-AFFINITY BRANCHED-CHAIN AMINO ACID TRANSPORT SYSTEM PERMEASE"/>
    <property type="match status" value="1"/>
</dbReference>
<comment type="caution">
    <text evidence="7">The sequence shown here is derived from an EMBL/GenBank/DDBJ whole genome shotgun (WGS) entry which is preliminary data.</text>
</comment>
<keyword evidence="3 6" id="KW-0812">Transmembrane</keyword>
<feature type="transmembrane region" description="Helical" evidence="6">
    <location>
        <begin position="20"/>
        <end position="38"/>
    </location>
</feature>
<dbReference type="EMBL" id="JBHRSM010000054">
    <property type="protein sequence ID" value="MFC3088694.1"/>
    <property type="molecule type" value="Genomic_DNA"/>
</dbReference>
<evidence type="ECO:0000256" key="5">
    <source>
        <dbReference type="ARBA" id="ARBA00023136"/>
    </source>
</evidence>
<dbReference type="InterPro" id="IPR001851">
    <property type="entry name" value="ABC_transp_permease"/>
</dbReference>
<name>A0ABV7E323_9RHOB</name>
<keyword evidence="4 6" id="KW-1133">Transmembrane helix</keyword>
<keyword evidence="8" id="KW-1185">Reference proteome</keyword>
<evidence type="ECO:0000256" key="6">
    <source>
        <dbReference type="SAM" id="Phobius"/>
    </source>
</evidence>
<feature type="transmembrane region" description="Helical" evidence="6">
    <location>
        <begin position="44"/>
        <end position="65"/>
    </location>
</feature>
<dbReference type="Pfam" id="PF02653">
    <property type="entry name" value="BPD_transp_2"/>
    <property type="match status" value="1"/>
</dbReference>
<keyword evidence="2" id="KW-1003">Cell membrane</keyword>
<feature type="transmembrane region" description="Helical" evidence="6">
    <location>
        <begin position="100"/>
        <end position="118"/>
    </location>
</feature>
<feature type="transmembrane region" description="Helical" evidence="6">
    <location>
        <begin position="319"/>
        <end position="352"/>
    </location>
</feature>
<evidence type="ECO:0000313" key="7">
    <source>
        <dbReference type="EMBL" id="MFC3088694.1"/>
    </source>
</evidence>
<feature type="transmembrane region" description="Helical" evidence="6">
    <location>
        <begin position="130"/>
        <end position="148"/>
    </location>
</feature>
<evidence type="ECO:0000313" key="8">
    <source>
        <dbReference type="Proteomes" id="UP001595445"/>
    </source>
</evidence>
<evidence type="ECO:0000256" key="1">
    <source>
        <dbReference type="ARBA" id="ARBA00004651"/>
    </source>
</evidence>
<comment type="subcellular location">
    <subcellularLocation>
        <location evidence="1">Cell membrane</location>
        <topology evidence="1">Multi-pass membrane protein</topology>
    </subcellularLocation>
</comment>
<proteinExistence type="predicted"/>
<evidence type="ECO:0000256" key="3">
    <source>
        <dbReference type="ARBA" id="ARBA00022692"/>
    </source>
</evidence>
<feature type="transmembrane region" description="Helical" evidence="6">
    <location>
        <begin position="182"/>
        <end position="199"/>
    </location>
</feature>
<evidence type="ECO:0000256" key="2">
    <source>
        <dbReference type="ARBA" id="ARBA00022475"/>
    </source>
</evidence>